<dbReference type="EMBL" id="AF190897">
    <property type="protein sequence ID" value="AAF27343.1"/>
    <property type="molecule type" value="mRNA"/>
</dbReference>
<protein>
    <submittedName>
        <fullName evidence="2">Major acrosomal protein</fullName>
    </submittedName>
</protein>
<reference evidence="2" key="1">
    <citation type="journal article" date="2000" name="Mol. Biol. Evol.">
        <title>Positive selection and propeptide repeats promote rapid interspecific divergence of a gastropod sperm protein.</title>
        <authorList>
            <person name="Hellberg M.E."/>
            <person name="Moy G.W."/>
            <person name="Vacquier V.D."/>
        </authorList>
    </citation>
    <scope>NUCLEOTIDE SEQUENCE</scope>
</reference>
<evidence type="ECO:0000313" key="2">
    <source>
        <dbReference type="EMBL" id="AAF27343.1"/>
    </source>
</evidence>
<dbReference type="AlphaFoldDB" id="Q9NIV5"/>
<evidence type="ECO:0000256" key="1">
    <source>
        <dbReference type="SAM" id="MobiDB-lite"/>
    </source>
</evidence>
<name>Q9NIV5_9VEST</name>
<sequence>MPMDESDEDIESDSLSNELERERRSPWMSRMNSAAERRAKAKARTRCVYNFVNHYKEGATMKNAEGRRETIFESSGGIEQAQNDYTYIKNECGFRGKKVTLDGDSLTISMTKRDLVINY</sequence>
<gene>
    <name evidence="2" type="primary">TMAP</name>
</gene>
<feature type="non-terminal residue" evidence="2">
    <location>
        <position position="1"/>
    </location>
</feature>
<accession>Q9NIV5</accession>
<feature type="region of interest" description="Disordered" evidence="1">
    <location>
        <begin position="1"/>
        <end position="39"/>
    </location>
</feature>
<proteinExistence type="evidence at transcript level"/>
<feature type="compositionally biased region" description="Acidic residues" evidence="1">
    <location>
        <begin position="1"/>
        <end position="12"/>
    </location>
</feature>
<organism evidence="2">
    <name type="scientific">Tegula regina</name>
    <dbReference type="NCBI Taxonomy" id="80357"/>
    <lineage>
        <taxon>Eukaryota</taxon>
        <taxon>Metazoa</taxon>
        <taxon>Spiralia</taxon>
        <taxon>Lophotrochozoa</taxon>
        <taxon>Mollusca</taxon>
        <taxon>Gastropoda</taxon>
        <taxon>Vetigastropoda</taxon>
        <taxon>Trochida</taxon>
        <taxon>Trochoidea</taxon>
        <taxon>Tegulidae</taxon>
        <taxon>Tegula</taxon>
    </lineage>
</organism>